<evidence type="ECO:0000256" key="3">
    <source>
        <dbReference type="ARBA" id="ARBA00023135"/>
    </source>
</evidence>
<dbReference type="Pfam" id="PF01922">
    <property type="entry name" value="SRP19"/>
    <property type="match status" value="1"/>
</dbReference>
<evidence type="ECO:0000256" key="4">
    <source>
        <dbReference type="ARBA" id="ARBA00023274"/>
    </source>
</evidence>
<dbReference type="EMBL" id="JANBPU010000126">
    <property type="protein sequence ID" value="KAJ1915863.1"/>
    <property type="molecule type" value="Genomic_DNA"/>
</dbReference>
<gene>
    <name evidence="6" type="primary">SEC65</name>
    <name evidence="6" type="ORF">H4219_004085</name>
</gene>
<dbReference type="GO" id="GO:0006617">
    <property type="term" value="P:SRP-dependent cotranslational protein targeting to membrane, signal sequence recognition"/>
    <property type="evidence" value="ECO:0007669"/>
    <property type="project" value="TreeGrafter"/>
</dbReference>
<organism evidence="6 7">
    <name type="scientific">Mycoemilia scoparia</name>
    <dbReference type="NCBI Taxonomy" id="417184"/>
    <lineage>
        <taxon>Eukaryota</taxon>
        <taxon>Fungi</taxon>
        <taxon>Fungi incertae sedis</taxon>
        <taxon>Zoopagomycota</taxon>
        <taxon>Kickxellomycotina</taxon>
        <taxon>Kickxellomycetes</taxon>
        <taxon>Kickxellales</taxon>
        <taxon>Kickxellaceae</taxon>
        <taxon>Mycoemilia</taxon>
    </lineage>
</organism>
<feature type="compositionally biased region" description="Basic residues" evidence="5">
    <location>
        <begin position="214"/>
        <end position="224"/>
    </location>
</feature>
<evidence type="ECO:0000256" key="1">
    <source>
        <dbReference type="ARBA" id="ARBA00004496"/>
    </source>
</evidence>
<feature type="compositionally biased region" description="Low complexity" evidence="5">
    <location>
        <begin position="180"/>
        <end position="192"/>
    </location>
</feature>
<dbReference type="GO" id="GO:0005786">
    <property type="term" value="C:signal recognition particle, endoplasmic reticulum targeting"/>
    <property type="evidence" value="ECO:0007669"/>
    <property type="project" value="UniProtKB-KW"/>
</dbReference>
<dbReference type="FunFam" id="3.30.56.30:FF:000003">
    <property type="entry name" value="Signal recognition particle SEC65 subunit"/>
    <property type="match status" value="1"/>
</dbReference>
<dbReference type="OrthoDB" id="2190947at2759"/>
<keyword evidence="4" id="KW-0687">Ribonucleoprotein</keyword>
<evidence type="ECO:0000256" key="2">
    <source>
        <dbReference type="ARBA" id="ARBA00022490"/>
    </source>
</evidence>
<evidence type="ECO:0000313" key="7">
    <source>
        <dbReference type="Proteomes" id="UP001150538"/>
    </source>
</evidence>
<keyword evidence="2" id="KW-0963">Cytoplasm</keyword>
<dbReference type="Gene3D" id="3.30.56.30">
    <property type="entry name" value="Signal recognition particle, SRP19-like subunit"/>
    <property type="match status" value="1"/>
</dbReference>
<accession>A0A9W7ZYG9</accession>
<sequence length="236" mass="25896">MDIDDMDFPLPESTTTGGSDSFPGMPQIDAQAKSQFLNNLSKQFEDVKLAENDEQFRDWICLYPIYFDKSRSLQKGRKLPKSLCVDNPHVKQLAEAVRRVGCSVCYEPHKTHPRDFFNQGRVRVRLNDDNKHPVRPDIPSRKVLMQKVGQILPSVDIEREKEPTLEDVLGYDPSNPPPGSAAGPLGAIAGGSNTTSRESSAKPATGGPGAKESKKSKKKAKSKGGNKGNKGKQPLV</sequence>
<comment type="subcellular location">
    <subcellularLocation>
        <location evidence="1">Cytoplasm</location>
    </subcellularLocation>
</comment>
<reference evidence="6" key="1">
    <citation type="submission" date="2022-07" db="EMBL/GenBank/DDBJ databases">
        <title>Phylogenomic reconstructions and comparative analyses of Kickxellomycotina fungi.</title>
        <authorList>
            <person name="Reynolds N.K."/>
            <person name="Stajich J.E."/>
            <person name="Barry K."/>
            <person name="Grigoriev I.V."/>
            <person name="Crous P."/>
            <person name="Smith M.E."/>
        </authorList>
    </citation>
    <scope>NUCLEOTIDE SEQUENCE</scope>
    <source>
        <strain evidence="6">NBRC 100468</strain>
    </source>
</reference>
<proteinExistence type="predicted"/>
<dbReference type="SUPFAM" id="SSF69695">
    <property type="entry name" value="SRP19"/>
    <property type="match status" value="1"/>
</dbReference>
<dbReference type="PANTHER" id="PTHR17453">
    <property type="entry name" value="SIGNAL RECOGNITION PARTICLE 19 KD PROTEIN"/>
    <property type="match status" value="1"/>
</dbReference>
<dbReference type="AlphaFoldDB" id="A0A9W7ZYG9"/>
<name>A0A9W7ZYG9_9FUNG</name>
<evidence type="ECO:0000313" key="6">
    <source>
        <dbReference type="EMBL" id="KAJ1915863.1"/>
    </source>
</evidence>
<keyword evidence="7" id="KW-1185">Reference proteome</keyword>
<dbReference type="InterPro" id="IPR036521">
    <property type="entry name" value="SRP19-like_sf"/>
</dbReference>
<keyword evidence="3" id="KW-0733">Signal recognition particle</keyword>
<dbReference type="InterPro" id="IPR002778">
    <property type="entry name" value="Signal_recog_particle_SRP19"/>
</dbReference>
<dbReference type="PANTHER" id="PTHR17453:SF0">
    <property type="entry name" value="SIGNAL RECOGNITION PARTICLE 19 KDA PROTEIN"/>
    <property type="match status" value="1"/>
</dbReference>
<feature type="region of interest" description="Disordered" evidence="5">
    <location>
        <begin position="167"/>
        <end position="236"/>
    </location>
</feature>
<dbReference type="GO" id="GO:0008312">
    <property type="term" value="F:7S RNA binding"/>
    <property type="evidence" value="ECO:0007669"/>
    <property type="project" value="InterPro"/>
</dbReference>
<evidence type="ECO:0000256" key="5">
    <source>
        <dbReference type="SAM" id="MobiDB-lite"/>
    </source>
</evidence>
<comment type="caution">
    <text evidence="6">The sequence shown here is derived from an EMBL/GenBank/DDBJ whole genome shotgun (WGS) entry which is preliminary data.</text>
</comment>
<dbReference type="Proteomes" id="UP001150538">
    <property type="component" value="Unassembled WGS sequence"/>
</dbReference>
<protein>
    <submittedName>
        <fullName evidence="6">Signal recognition particle subunit</fullName>
    </submittedName>
</protein>
<feature type="region of interest" description="Disordered" evidence="5">
    <location>
        <begin position="1"/>
        <end position="26"/>
    </location>
</feature>